<feature type="region of interest" description="Disordered" evidence="6">
    <location>
        <begin position="319"/>
        <end position="349"/>
    </location>
</feature>
<comment type="subcellular location">
    <subcellularLocation>
        <location evidence="1">Membrane</location>
    </subcellularLocation>
</comment>
<dbReference type="InterPro" id="IPR039751">
    <property type="entry name" value="HERPUD1/2"/>
</dbReference>
<evidence type="ECO:0000256" key="4">
    <source>
        <dbReference type="ARBA" id="ARBA00023136"/>
    </source>
</evidence>
<protein>
    <submittedName>
        <fullName evidence="9">Ubiquitin-like domain-containing protein</fullName>
    </submittedName>
</protein>
<dbReference type="Gene3D" id="3.10.20.90">
    <property type="entry name" value="Phosphatidylinositol 3-kinase Catalytic Subunit, Chain A, domain 1"/>
    <property type="match status" value="1"/>
</dbReference>
<proteinExistence type="predicted"/>
<evidence type="ECO:0000313" key="8">
    <source>
        <dbReference type="Proteomes" id="UP000008854"/>
    </source>
</evidence>
<keyword evidence="5" id="KW-0834">Unfolded protein response</keyword>
<sequence>MVDKGFKVIIKSPNDKIPSLTVQCLSNWLASDLKKYLSEHHPAQPSVLSQRLIHAGKLLKDDTSISGICTQVDGLPTIHLVYPNPKLMGDSNVNNYRADNTLFNIPPEQMHKYQQAYYHYLQTFYMENPPINQTECHTQDYCYPYYFGTGTVMQMLPGNYNFPNNAYVPQTHSSLRQTTTNSSSSNMQQWIQRAQALLSNWGVFNGNQRQREADEVLPNEDGVNQRADQIQPQAAQEMVLNNAIRNNDRPDEEVNGVGNMDIIDRFYMLFRLCLFVGLCFAYSSLDKALIVFSVAAYVYLYNIYRRYAVVERIVHAQRRPQQNPQGAQSNLNPPASGQSENQQNQLVQESTGDQANANLRGEQESRFTRITTNLRLAANHSYQFFSALISSIIPEQPPPLHLD</sequence>
<feature type="domain" description="Ubiquitin-like" evidence="7">
    <location>
        <begin position="6"/>
        <end position="66"/>
    </location>
</feature>
<accession>A0A5K4FF39</accession>
<organism evidence="8 9">
    <name type="scientific">Schistosoma mansoni</name>
    <name type="common">Blood fluke</name>
    <dbReference type="NCBI Taxonomy" id="6183"/>
    <lineage>
        <taxon>Eukaryota</taxon>
        <taxon>Metazoa</taxon>
        <taxon>Spiralia</taxon>
        <taxon>Lophotrochozoa</taxon>
        <taxon>Platyhelminthes</taxon>
        <taxon>Trematoda</taxon>
        <taxon>Digenea</taxon>
        <taxon>Strigeidida</taxon>
        <taxon>Schistosomatoidea</taxon>
        <taxon>Schistosomatidae</taxon>
        <taxon>Schistosoma</taxon>
    </lineage>
</organism>
<evidence type="ECO:0000256" key="3">
    <source>
        <dbReference type="ARBA" id="ARBA00022989"/>
    </source>
</evidence>
<dbReference type="InterPro" id="IPR000626">
    <property type="entry name" value="Ubiquitin-like_dom"/>
</dbReference>
<reference evidence="8" key="1">
    <citation type="journal article" date="2012" name="PLoS Negl. Trop. Dis.">
        <title>A systematically improved high quality genome and transcriptome of the human blood fluke Schistosoma mansoni.</title>
        <authorList>
            <person name="Protasio A.V."/>
            <person name="Tsai I.J."/>
            <person name="Babbage A."/>
            <person name="Nichol S."/>
            <person name="Hunt M."/>
            <person name="Aslett M.A."/>
            <person name="De Silva N."/>
            <person name="Velarde G.S."/>
            <person name="Anderson T.J."/>
            <person name="Clark R.C."/>
            <person name="Davidson C."/>
            <person name="Dillon G.P."/>
            <person name="Holroyd N.E."/>
            <person name="LoVerde P.T."/>
            <person name="Lloyd C."/>
            <person name="McQuillan J."/>
            <person name="Oliveira G."/>
            <person name="Otto T.D."/>
            <person name="Parker-Manuel S.J."/>
            <person name="Quail M.A."/>
            <person name="Wilson R.A."/>
            <person name="Zerlotini A."/>
            <person name="Dunne D.W."/>
            <person name="Berriman M."/>
        </authorList>
    </citation>
    <scope>NUCLEOTIDE SEQUENCE [LARGE SCALE GENOMIC DNA]</scope>
    <source>
        <strain evidence="8">Puerto Rican</strain>
    </source>
</reference>
<evidence type="ECO:0000313" key="9">
    <source>
        <dbReference type="WBParaSite" id="Smp_343350.1"/>
    </source>
</evidence>
<dbReference type="InterPro" id="IPR029071">
    <property type="entry name" value="Ubiquitin-like_domsf"/>
</dbReference>
<dbReference type="FunCoup" id="A0A5K4FF39">
    <property type="interactions" value="835"/>
</dbReference>
<dbReference type="GO" id="GO:0016020">
    <property type="term" value="C:membrane"/>
    <property type="evidence" value="ECO:0007669"/>
    <property type="project" value="UniProtKB-SubCell"/>
</dbReference>
<keyword evidence="4" id="KW-0472">Membrane</keyword>
<reference evidence="9" key="2">
    <citation type="submission" date="2019-11" db="UniProtKB">
        <authorList>
            <consortium name="WormBaseParasite"/>
        </authorList>
    </citation>
    <scope>IDENTIFICATION</scope>
    <source>
        <strain evidence="9">Puerto Rican</strain>
    </source>
</reference>
<evidence type="ECO:0000256" key="6">
    <source>
        <dbReference type="SAM" id="MobiDB-lite"/>
    </source>
</evidence>
<evidence type="ECO:0000259" key="7">
    <source>
        <dbReference type="PROSITE" id="PS50053"/>
    </source>
</evidence>
<keyword evidence="3" id="KW-1133">Transmembrane helix</keyword>
<dbReference type="Proteomes" id="UP000008854">
    <property type="component" value="Unassembled WGS sequence"/>
</dbReference>
<dbReference type="PANTHER" id="PTHR12943:SF27">
    <property type="entry name" value="HOMOCYSTEINE-INDUCED ENDOPLASMIC RETICULUM PROTEIN, ISOFORM A"/>
    <property type="match status" value="1"/>
</dbReference>
<evidence type="ECO:0000256" key="2">
    <source>
        <dbReference type="ARBA" id="ARBA00022692"/>
    </source>
</evidence>
<dbReference type="AlphaFoldDB" id="A0A5K4FF39"/>
<dbReference type="InParanoid" id="A0A5K4FF39"/>
<keyword evidence="8" id="KW-1185">Reference proteome</keyword>
<dbReference type="PANTHER" id="PTHR12943">
    <property type="entry name" value="HOMOCYSTEINE-RESPONSIVE ENDOPLASMIC RETICULUM-RESIDENT UNIQUITIN-LIKE DOMAIN HERPUD PROTEIN FAMILY MEMBER"/>
    <property type="match status" value="1"/>
</dbReference>
<dbReference type="GO" id="GO:0030968">
    <property type="term" value="P:endoplasmic reticulum unfolded protein response"/>
    <property type="evidence" value="ECO:0007669"/>
    <property type="project" value="TreeGrafter"/>
</dbReference>
<keyword evidence="2" id="KW-0812">Transmembrane</keyword>
<dbReference type="WBParaSite" id="Smp_343350.1">
    <property type="protein sequence ID" value="Smp_343350.1"/>
    <property type="gene ID" value="Smp_343350"/>
</dbReference>
<name>A0A5K4FF39_SCHMA</name>
<evidence type="ECO:0000256" key="1">
    <source>
        <dbReference type="ARBA" id="ARBA00004370"/>
    </source>
</evidence>
<dbReference type="STRING" id="6183.A0A5K4FF39"/>
<dbReference type="PROSITE" id="PS50053">
    <property type="entry name" value="UBIQUITIN_2"/>
    <property type="match status" value="1"/>
</dbReference>
<dbReference type="SUPFAM" id="SSF54236">
    <property type="entry name" value="Ubiquitin-like"/>
    <property type="match status" value="1"/>
</dbReference>
<evidence type="ECO:0000256" key="5">
    <source>
        <dbReference type="ARBA" id="ARBA00023230"/>
    </source>
</evidence>